<reference evidence="1" key="2">
    <citation type="journal article" date="2021" name="PeerJ">
        <title>Extensive microbial diversity within the chicken gut microbiome revealed by metagenomics and culture.</title>
        <authorList>
            <person name="Gilroy R."/>
            <person name="Ravi A."/>
            <person name="Getino M."/>
            <person name="Pursley I."/>
            <person name="Horton D.L."/>
            <person name="Alikhan N.F."/>
            <person name="Baker D."/>
            <person name="Gharbi K."/>
            <person name="Hall N."/>
            <person name="Watson M."/>
            <person name="Adriaenssens E.M."/>
            <person name="Foster-Nyarko E."/>
            <person name="Jarju S."/>
            <person name="Secka A."/>
            <person name="Antonio M."/>
            <person name="Oren A."/>
            <person name="Chaudhuri R.R."/>
            <person name="La Ragione R."/>
            <person name="Hildebrand F."/>
            <person name="Pallen M.J."/>
        </authorList>
    </citation>
    <scope>NUCLEOTIDE SEQUENCE</scope>
    <source>
        <strain evidence="1">ChiGjej1B1-24693</strain>
    </source>
</reference>
<comment type="caution">
    <text evidence="1">The sequence shown here is derived from an EMBL/GenBank/DDBJ whole genome shotgun (WGS) entry which is preliminary data.</text>
</comment>
<dbReference type="InterPro" id="IPR021408">
    <property type="entry name" value="DUF3046"/>
</dbReference>
<dbReference type="Pfam" id="PF11248">
    <property type="entry name" value="DUF3046"/>
    <property type="match status" value="1"/>
</dbReference>
<dbReference type="Proteomes" id="UP000886842">
    <property type="component" value="Unassembled WGS sequence"/>
</dbReference>
<accession>A0A9D1GWB9</accession>
<dbReference type="EMBL" id="DVLP01000126">
    <property type="protein sequence ID" value="HIT74784.1"/>
    <property type="molecule type" value="Genomic_DNA"/>
</dbReference>
<organism evidence="1 2">
    <name type="scientific">Candidatus Avipropionibacterium avicola</name>
    <dbReference type="NCBI Taxonomy" id="2840701"/>
    <lineage>
        <taxon>Bacteria</taxon>
        <taxon>Bacillati</taxon>
        <taxon>Actinomycetota</taxon>
        <taxon>Actinomycetes</taxon>
        <taxon>Propionibacteriales</taxon>
        <taxon>Propionibacteriaceae</taxon>
        <taxon>Propionibacteriaceae incertae sedis</taxon>
        <taxon>Candidatus Avipropionibacterium</taxon>
    </lineage>
</organism>
<gene>
    <name evidence="1" type="ORF">IAA98_04295</name>
</gene>
<protein>
    <submittedName>
        <fullName evidence="1">DUF3046 domain-containing protein</fullName>
    </submittedName>
</protein>
<proteinExistence type="predicted"/>
<name>A0A9D1GWB9_9ACTN</name>
<dbReference type="AlphaFoldDB" id="A0A9D1GWB9"/>
<evidence type="ECO:0000313" key="1">
    <source>
        <dbReference type="EMBL" id="HIT74784.1"/>
    </source>
</evidence>
<sequence>MKESEFWERMDAHLGRAYARTWASQQHLTRLDGLTVEGALAAGYSCKQVWRVVAAALDLAPSDS</sequence>
<evidence type="ECO:0000313" key="2">
    <source>
        <dbReference type="Proteomes" id="UP000886842"/>
    </source>
</evidence>
<reference evidence="1" key="1">
    <citation type="submission" date="2020-10" db="EMBL/GenBank/DDBJ databases">
        <authorList>
            <person name="Gilroy R."/>
        </authorList>
    </citation>
    <scope>NUCLEOTIDE SEQUENCE</scope>
    <source>
        <strain evidence="1">ChiGjej1B1-24693</strain>
    </source>
</reference>